<evidence type="ECO:0000256" key="4">
    <source>
        <dbReference type="ARBA" id="ARBA00023242"/>
    </source>
</evidence>
<dbReference type="Gene3D" id="4.10.240.10">
    <property type="entry name" value="Zn(2)-C6 fungal-type DNA-binding domain"/>
    <property type="match status" value="1"/>
</dbReference>
<name>A0ABR3WRL9_9PEZI</name>
<dbReference type="InterPro" id="IPR050675">
    <property type="entry name" value="OAF3"/>
</dbReference>
<keyword evidence="2" id="KW-0238">DNA-binding</keyword>
<evidence type="ECO:0000256" key="5">
    <source>
        <dbReference type="SAM" id="MobiDB-lite"/>
    </source>
</evidence>
<gene>
    <name evidence="7" type="ORF">Daus18300_006955</name>
</gene>
<dbReference type="InterPro" id="IPR021858">
    <property type="entry name" value="Fun_TF"/>
</dbReference>
<dbReference type="PROSITE" id="PS50048">
    <property type="entry name" value="ZN2_CY6_FUNGAL_2"/>
    <property type="match status" value="1"/>
</dbReference>
<dbReference type="Pfam" id="PF11951">
    <property type="entry name" value="Fungal_trans_2"/>
    <property type="match status" value="1"/>
</dbReference>
<evidence type="ECO:0000313" key="7">
    <source>
        <dbReference type="EMBL" id="KAL1866054.1"/>
    </source>
</evidence>
<organism evidence="7 8">
    <name type="scientific">Diaporthe australafricana</name>
    <dbReference type="NCBI Taxonomy" id="127596"/>
    <lineage>
        <taxon>Eukaryota</taxon>
        <taxon>Fungi</taxon>
        <taxon>Dikarya</taxon>
        <taxon>Ascomycota</taxon>
        <taxon>Pezizomycotina</taxon>
        <taxon>Sordariomycetes</taxon>
        <taxon>Sordariomycetidae</taxon>
        <taxon>Diaporthales</taxon>
        <taxon>Diaporthaceae</taxon>
        <taxon>Diaporthe</taxon>
    </lineage>
</organism>
<evidence type="ECO:0000256" key="2">
    <source>
        <dbReference type="ARBA" id="ARBA00023125"/>
    </source>
</evidence>
<proteinExistence type="predicted"/>
<dbReference type="EMBL" id="JAWRVE010000058">
    <property type="protein sequence ID" value="KAL1866054.1"/>
    <property type="molecule type" value="Genomic_DNA"/>
</dbReference>
<protein>
    <recommendedName>
        <fullName evidence="6">Zn(2)-C6 fungal-type domain-containing protein</fullName>
    </recommendedName>
</protein>
<keyword evidence="8" id="KW-1185">Reference proteome</keyword>
<reference evidence="7 8" key="1">
    <citation type="journal article" date="2024" name="IMA Fungus">
        <title>IMA Genome - F19 : A genome assembly and annotation guide to empower mycologists, including annotated draft genome sequences of Ceratocystis pirilliformis, Diaporthe australafricana, Fusarium ophioides, Paecilomyces lecythidis, and Sporothrix stenoceras.</title>
        <authorList>
            <person name="Aylward J."/>
            <person name="Wilson A.M."/>
            <person name="Visagie C.M."/>
            <person name="Spraker J."/>
            <person name="Barnes I."/>
            <person name="Buitendag C."/>
            <person name="Ceriani C."/>
            <person name="Del Mar Angel L."/>
            <person name="du Plessis D."/>
            <person name="Fuchs T."/>
            <person name="Gasser K."/>
            <person name="Kramer D."/>
            <person name="Li W."/>
            <person name="Munsamy K."/>
            <person name="Piso A."/>
            <person name="Price J.L."/>
            <person name="Sonnekus B."/>
            <person name="Thomas C."/>
            <person name="van der Nest A."/>
            <person name="van Dijk A."/>
            <person name="van Heerden A."/>
            <person name="van Vuuren N."/>
            <person name="Yilmaz N."/>
            <person name="Duong T.A."/>
            <person name="van der Merwe N.A."/>
            <person name="Wingfield M.J."/>
            <person name="Wingfield B.D."/>
        </authorList>
    </citation>
    <scope>NUCLEOTIDE SEQUENCE [LARGE SCALE GENOMIC DNA]</scope>
    <source>
        <strain evidence="7 8">CMW 18300</strain>
    </source>
</reference>
<evidence type="ECO:0000313" key="8">
    <source>
        <dbReference type="Proteomes" id="UP001583177"/>
    </source>
</evidence>
<keyword evidence="3" id="KW-0804">Transcription</keyword>
<feature type="region of interest" description="Disordered" evidence="5">
    <location>
        <begin position="1"/>
        <end position="25"/>
    </location>
</feature>
<dbReference type="PANTHER" id="PTHR31069:SF32">
    <property type="entry name" value="ARGININE METABOLISM REGULATION PROTEIN II"/>
    <property type="match status" value="1"/>
</dbReference>
<accession>A0ABR3WRL9</accession>
<feature type="compositionally biased region" description="Basic and acidic residues" evidence="5">
    <location>
        <begin position="11"/>
        <end position="21"/>
    </location>
</feature>
<dbReference type="Pfam" id="PF00172">
    <property type="entry name" value="Zn_clus"/>
    <property type="match status" value="1"/>
</dbReference>
<dbReference type="Proteomes" id="UP001583177">
    <property type="component" value="Unassembled WGS sequence"/>
</dbReference>
<sequence length="695" mass="77731">MSVQSAQTPEGFHRQDVDHEPWAAAQRRHSPGPVFWWMLNGTHAPNPCRSAPDVAPVDAGHPQCRKRHMKCDEGRPACSACRDSGLACGGYEKSIFFGGPDGRNDAAGRMRCRQFILTERERQSMSEWLTASVPPKSALRYITQIDDECDDASPFDDLHICRGPFSAFRARKRRRASPEAEPSPAATGWNEDDDGGGLVAEDVLMDDTNTIQNFDTSEMAMPMSPSAQSLLEMMLDRTQSEWGPVSIPFPQAGDLWDSARLRDLGGAEDVFDEPTCTMPALDLPSLMSAEPAEVFQMAAFEQSTADLLPPSSPPRASPNGVNHNVPEHAVFLLKHYSTTVLNLLTPFRHTKTPWHILFIPHVKNCLAGLTLGEQLDHASLSAFYGTLAISALSIGGVSHSQMWLQQGKAFQQLAREHTREMLRVAYGPPKTAKYKSILIALIAMIQVSIFSGNQDQTECYFLEAEKFIRLKGLVRDKSRKVRLLHHCYAFERILYESTITSGVNSRHRLHVREAVESSGLVIVGQDSMQFRLSSWQDIQREMTKVKGQCDGENDLHLERPGIWSATLYPEIFGIPEPWLLSLSLVIRLGKEKEATQNDRTGKSPGLGDFLSMAKGVEQFINHLPWPDHLEDGLESLLGAWQESLAIYFYRRIYDVDASLLQHKVTKVRDHIIRCEQVHLEQVCASARLIWPASIA</sequence>
<comment type="caution">
    <text evidence="7">The sequence shown here is derived from an EMBL/GenBank/DDBJ whole genome shotgun (WGS) entry which is preliminary data.</text>
</comment>
<dbReference type="InterPro" id="IPR036864">
    <property type="entry name" value="Zn2-C6_fun-type_DNA-bd_sf"/>
</dbReference>
<dbReference type="InterPro" id="IPR001138">
    <property type="entry name" value="Zn2Cys6_DnaBD"/>
</dbReference>
<evidence type="ECO:0000259" key="6">
    <source>
        <dbReference type="PROSITE" id="PS50048"/>
    </source>
</evidence>
<evidence type="ECO:0000256" key="3">
    <source>
        <dbReference type="ARBA" id="ARBA00023163"/>
    </source>
</evidence>
<dbReference type="CDD" id="cd00067">
    <property type="entry name" value="GAL4"/>
    <property type="match status" value="1"/>
</dbReference>
<evidence type="ECO:0000256" key="1">
    <source>
        <dbReference type="ARBA" id="ARBA00023015"/>
    </source>
</evidence>
<feature type="region of interest" description="Disordered" evidence="5">
    <location>
        <begin position="172"/>
        <end position="196"/>
    </location>
</feature>
<dbReference type="SUPFAM" id="SSF57701">
    <property type="entry name" value="Zn2/Cys6 DNA-binding domain"/>
    <property type="match status" value="1"/>
</dbReference>
<keyword evidence="1" id="KW-0805">Transcription regulation</keyword>
<keyword evidence="4" id="KW-0539">Nucleus</keyword>
<dbReference type="PANTHER" id="PTHR31069">
    <property type="entry name" value="OLEATE-ACTIVATED TRANSCRIPTION FACTOR 1-RELATED"/>
    <property type="match status" value="1"/>
</dbReference>
<feature type="domain" description="Zn(2)-C6 fungal-type" evidence="6">
    <location>
        <begin position="63"/>
        <end position="88"/>
    </location>
</feature>